<reference evidence="1" key="1">
    <citation type="submission" date="2020-08" db="EMBL/GenBank/DDBJ databases">
        <title>Genome public.</title>
        <authorList>
            <person name="Liu C."/>
            <person name="Sun Q."/>
        </authorList>
    </citation>
    <scope>NUCLEOTIDE SEQUENCE</scope>
    <source>
        <strain evidence="1">BX1005</strain>
    </source>
</reference>
<evidence type="ECO:0000313" key="1">
    <source>
        <dbReference type="EMBL" id="MBC5713893.1"/>
    </source>
</evidence>
<dbReference type="CDD" id="cd03801">
    <property type="entry name" value="GT4_PimA-like"/>
    <property type="match status" value="1"/>
</dbReference>
<comment type="caution">
    <text evidence="1">The sequence shown here is derived from an EMBL/GenBank/DDBJ whole genome shotgun (WGS) entry which is preliminary data.</text>
</comment>
<dbReference type="Gene3D" id="3.40.50.1000">
    <property type="entry name" value="HAD superfamily/HAD-like"/>
    <property type="match status" value="1"/>
</dbReference>
<dbReference type="SUPFAM" id="SSF53448">
    <property type="entry name" value="Nucleotide-diphospho-sugar transferases"/>
    <property type="match status" value="1"/>
</dbReference>
<sequence>MGKFKDHIYDVLVRENPNVQYEYERYVMENIKEHYEHHMKHLRMLFRLKWHYQIKKRTTPLLYWDKFAEISQNLKQPETGKQAVLKDTKKAEKIYYYENDEKRLSVEEFLGKLLPYQVISFDIFDTLIYRSVEKPNDVFHLMSSEMGQNDFTYIRKQAEKEARDSKERREGHREIVLSEIYDILENDYHIERKWMQREIGLELELSMPNPYMQKVYQLLCTLQSRLHKTIVFTTDMYLPLEVIQQLLKKNGYDVYDKIFLSNECKARKGDGTLQKILAEEYQEQTIVHVGDNLQADIEKTKEAGIAAVYNADSHFVYREPELENIAGSFYRAVIQTTMNTGLWDKDPYYSHGYRVGGILAAGYCEFLNKLVKKKQIDKILFCSRDCDILYQVYEKFYKKTDAEYIKISRYAIFNITTEHYLYDLDRRYIMRYLNLYKSRKTIGTILLESGYGYLIDELEEYNLDRYQFPCAITDERKFHNFIKGCAEKIKEHNRESIQAAKQYFSEMIGDAKKLLIVDIGWSGTCITALKYFIREQLKDKQCQVSGALMCTNRDDTLKNSIQFGEIEAYINTPFENMDITRYIYPGPPKSRSVTLMDKLHMPLEFLFTSTEPTLLSYQLGEDQEVCFEYSSHIVPNPEQITQMQAGILDFVSTFLTYTKRWQGSFLIPPYTAFLPLKEAISHERYSYEIYKDFLYDAMSAPYSTERESRYAELFERSYAESVNKSEDDKYKKRIVFISPEMVYSGAPRSLLRMCRVAVNLGYAVSVWSAQSGPFMEEYEKAGIAVKVVTEQEIRSETYSRVIESFDMAVCNTIMTAEYARVCSQYIPTVWYIREATNIPDFIVNNLRREYILKNSLDIYCVSDYAKAAIEQFTDHPVKVIHNCVEDEADMAVPYTNGSDPVVKFVQFGTMEYRKGYDVLLEAYLRMPKEYQSKAELYFAGGFINSGTPFCSYLFRKMQGLSNVHYLGLVKGEENKIATLSKMDVVVVASRDESCSLVALEGAMLSKPLIVTENVGAKYMVSEENGMVVKTADVNDLMTAMMQMIDRKSELAKMGAASRKMYDTYASMQSYTQDMKKMYALTAVKKKAEFKKMRERNREVFSEKAIQSGIAGLADTDLTEKEKTYDRVIVSLTSHPGRIGIVYQTIQSLLEQSVTPYKILLWLSEDQFEGREADLPGILLALEQDVDYFEIRFVKGDIGPHKKYYYTMKEYPDDPVIIVDDDAIYDRNLVERLLESYQKFPDCVSAMRVNLINFKRDGSFMDYAGWIMDYKILLDIPSTQLVPVGVGGVLYPPHTLPEEAFDIEAITENCLYCDDLWLKIMASHDQYKTVAVKRFCTEKLIDGSQDVALWHKNVFGDNNDRSLKHIMSYYDRQFQDLNALMEWLHKDRFI</sequence>
<dbReference type="InterPro" id="IPR036412">
    <property type="entry name" value="HAD-like_sf"/>
</dbReference>
<name>A0A923LQ49_9FIRM</name>
<dbReference type="Gene3D" id="1.10.150.400">
    <property type="match status" value="1"/>
</dbReference>
<gene>
    <name evidence="1" type="ORF">H8S17_06640</name>
</gene>
<dbReference type="EMBL" id="JACOPH010000004">
    <property type="protein sequence ID" value="MBC5713893.1"/>
    <property type="molecule type" value="Genomic_DNA"/>
</dbReference>
<dbReference type="Pfam" id="PF13692">
    <property type="entry name" value="Glyco_trans_1_4"/>
    <property type="match status" value="1"/>
</dbReference>
<dbReference type="Proteomes" id="UP000606720">
    <property type="component" value="Unassembled WGS sequence"/>
</dbReference>
<dbReference type="GO" id="GO:0016787">
    <property type="term" value="F:hydrolase activity"/>
    <property type="evidence" value="ECO:0007669"/>
    <property type="project" value="UniProtKB-KW"/>
</dbReference>
<keyword evidence="1" id="KW-0378">Hydrolase</keyword>
<dbReference type="Gene3D" id="3.40.50.2000">
    <property type="entry name" value="Glycogen Phosphorylase B"/>
    <property type="match status" value="2"/>
</dbReference>
<dbReference type="SUPFAM" id="SSF56784">
    <property type="entry name" value="HAD-like"/>
    <property type="match status" value="1"/>
</dbReference>
<dbReference type="RefSeq" id="WP_186866689.1">
    <property type="nucleotide sequence ID" value="NZ_JACOPH010000004.1"/>
</dbReference>
<dbReference type="InterPro" id="IPR029044">
    <property type="entry name" value="Nucleotide-diphossugar_trans"/>
</dbReference>
<dbReference type="InterPro" id="IPR006439">
    <property type="entry name" value="HAD-SF_hydro_IA"/>
</dbReference>
<proteinExistence type="predicted"/>
<keyword evidence="2" id="KW-1185">Reference proteome</keyword>
<dbReference type="SUPFAM" id="SSF53756">
    <property type="entry name" value="UDP-Glycosyltransferase/glycogen phosphorylase"/>
    <property type="match status" value="1"/>
</dbReference>
<organism evidence="1 2">
    <name type="scientific">Roseburia zhanii</name>
    <dbReference type="NCBI Taxonomy" id="2763064"/>
    <lineage>
        <taxon>Bacteria</taxon>
        <taxon>Bacillati</taxon>
        <taxon>Bacillota</taxon>
        <taxon>Clostridia</taxon>
        <taxon>Lachnospirales</taxon>
        <taxon>Lachnospiraceae</taxon>
        <taxon>Roseburia</taxon>
    </lineage>
</organism>
<accession>A0A923LQ49</accession>
<dbReference type="NCBIfam" id="TIGR01549">
    <property type="entry name" value="HAD-SF-IA-v1"/>
    <property type="match status" value="1"/>
</dbReference>
<dbReference type="PANTHER" id="PTHR12526">
    <property type="entry name" value="GLYCOSYLTRANSFERASE"/>
    <property type="match status" value="1"/>
</dbReference>
<evidence type="ECO:0000313" key="2">
    <source>
        <dbReference type="Proteomes" id="UP000606720"/>
    </source>
</evidence>
<dbReference type="InterPro" id="IPR023214">
    <property type="entry name" value="HAD_sf"/>
</dbReference>
<protein>
    <submittedName>
        <fullName evidence="1">HAD-IA family hydrolase</fullName>
    </submittedName>
</protein>